<dbReference type="PROSITE" id="PS51257">
    <property type="entry name" value="PROKAR_LIPOPROTEIN"/>
    <property type="match status" value="1"/>
</dbReference>
<feature type="chain" id="PRO_5039221995" description="DUF3887 domain-containing protein" evidence="1">
    <location>
        <begin position="20"/>
        <end position="129"/>
    </location>
</feature>
<dbReference type="eggNOG" id="COG1073">
    <property type="taxonomic scope" value="Bacteria"/>
</dbReference>
<evidence type="ECO:0000259" key="2">
    <source>
        <dbReference type="Pfam" id="PF13026"/>
    </source>
</evidence>
<dbReference type="STRING" id="555088.DealDRAFT_0892"/>
<keyword evidence="1" id="KW-0732">Signal</keyword>
<feature type="domain" description="DUF3887" evidence="2">
    <location>
        <begin position="37"/>
        <end position="126"/>
    </location>
</feature>
<evidence type="ECO:0000313" key="4">
    <source>
        <dbReference type="Proteomes" id="UP000006443"/>
    </source>
</evidence>
<dbReference type="AlphaFoldDB" id="C0GEI3"/>
<comment type="caution">
    <text evidence="3">The sequence shown here is derived from an EMBL/GenBank/DDBJ whole genome shotgun (WGS) entry which is preliminary data.</text>
</comment>
<evidence type="ECO:0000313" key="3">
    <source>
        <dbReference type="EMBL" id="EEG78477.1"/>
    </source>
</evidence>
<accession>C0GEI3</accession>
<keyword evidence="4" id="KW-1185">Reference proteome</keyword>
<protein>
    <recommendedName>
        <fullName evidence="2">DUF3887 domain-containing protein</fullName>
    </recommendedName>
</protein>
<sequence>MLKRFAVFCLLVIFVFVLASCGQSGESDVNEELYEKASEFVSQLVDGDYSSAFASFDDDMKAALPQSDLQAAWEQVITQVGDYKGEVGKRTDQVDGYDRVFVNSEFEDATIDIIVVFNSEKEISGLFFQ</sequence>
<proteinExistence type="predicted"/>
<dbReference type="EMBL" id="ACJM01000003">
    <property type="protein sequence ID" value="EEG78477.1"/>
    <property type="molecule type" value="Genomic_DNA"/>
</dbReference>
<dbReference type="Pfam" id="PF13026">
    <property type="entry name" value="DUF3887"/>
    <property type="match status" value="1"/>
</dbReference>
<name>C0GEI3_DETAL</name>
<dbReference type="Proteomes" id="UP000006443">
    <property type="component" value="Unassembled WGS sequence"/>
</dbReference>
<gene>
    <name evidence="3" type="ORF">DealDRAFT_0892</name>
</gene>
<dbReference type="Gene3D" id="3.10.450.590">
    <property type="match status" value="1"/>
</dbReference>
<reference evidence="3 4" key="1">
    <citation type="submission" date="2009-02" db="EMBL/GenBank/DDBJ databases">
        <title>Sequencing of the draft genome and assembly of Dethiobacter alkaliphilus AHT 1.</title>
        <authorList>
            <consortium name="US DOE Joint Genome Institute (JGI-PGF)"/>
            <person name="Lucas S."/>
            <person name="Copeland A."/>
            <person name="Lapidus A."/>
            <person name="Glavina del Rio T."/>
            <person name="Dalin E."/>
            <person name="Tice H."/>
            <person name="Bruce D."/>
            <person name="Goodwin L."/>
            <person name="Pitluck S."/>
            <person name="Larimer F."/>
            <person name="Land M.L."/>
            <person name="Hauser L."/>
            <person name="Muyzer G."/>
        </authorList>
    </citation>
    <scope>NUCLEOTIDE SEQUENCE [LARGE SCALE GENOMIC DNA]</scope>
    <source>
        <strain evidence="3 4">AHT 1</strain>
    </source>
</reference>
<evidence type="ECO:0000256" key="1">
    <source>
        <dbReference type="SAM" id="SignalP"/>
    </source>
</evidence>
<dbReference type="InterPro" id="IPR024981">
    <property type="entry name" value="DUF3887"/>
</dbReference>
<organism evidence="3 4">
    <name type="scientific">Dethiobacter alkaliphilus AHT 1</name>
    <dbReference type="NCBI Taxonomy" id="555088"/>
    <lineage>
        <taxon>Bacteria</taxon>
        <taxon>Bacillati</taxon>
        <taxon>Bacillota</taxon>
        <taxon>Dethiobacteria</taxon>
        <taxon>Dethiobacterales</taxon>
        <taxon>Dethiobacteraceae</taxon>
        <taxon>Dethiobacter</taxon>
    </lineage>
</organism>
<dbReference type="OrthoDB" id="1698687at2"/>
<feature type="signal peptide" evidence="1">
    <location>
        <begin position="1"/>
        <end position="19"/>
    </location>
</feature>
<dbReference type="RefSeq" id="WP_008515244.1">
    <property type="nucleotide sequence ID" value="NZ_ACJM01000003.1"/>
</dbReference>